<accession>A0A382QA70</accession>
<evidence type="ECO:0000313" key="1">
    <source>
        <dbReference type="EMBL" id="SVC81917.1"/>
    </source>
</evidence>
<evidence type="ECO:0008006" key="2">
    <source>
        <dbReference type="Google" id="ProtNLM"/>
    </source>
</evidence>
<dbReference type="AlphaFoldDB" id="A0A382QA70"/>
<proteinExistence type="predicted"/>
<feature type="non-terminal residue" evidence="1">
    <location>
        <position position="335"/>
    </location>
</feature>
<dbReference type="Gene3D" id="2.160.20.10">
    <property type="entry name" value="Single-stranded right-handed beta-helix, Pectin lyase-like"/>
    <property type="match status" value="1"/>
</dbReference>
<feature type="non-terminal residue" evidence="1">
    <location>
        <position position="1"/>
    </location>
</feature>
<sequence length="335" mass="35950">SENHGVIDIEDAEPVFNNCEFRNLSIDPTNMNGGDTFKGPIRLAASQVSAGGGYDSTAFRPQFNNCTIAGNYINFQGYNGYSFNQGRKFKGGAVYVGWGALPTFKNCRIDSNEVDTEGGGDNSAWYASGGAVFIDGFLSYSSSPVRFINTSFNGNKVTGENVYGGAIASNHPQVRLVNCVLVNNKISSEYTNNNNDQDVVALGGGIAFSPTNSYSQSGQDDAKLEVINSTIADNELVPHIFGESWRQGDYGGAGIFRGSTDNYVLMFNSIVYGNTISGGSGYNNRLSLSTDGQEWGDDESEIDYSIIEHGDSTGLGDLDDFDFLSTVNPRFSSAT</sequence>
<reference evidence="1" key="1">
    <citation type="submission" date="2018-05" db="EMBL/GenBank/DDBJ databases">
        <authorList>
            <person name="Lanie J.A."/>
            <person name="Ng W.-L."/>
            <person name="Kazmierczak K.M."/>
            <person name="Andrzejewski T.M."/>
            <person name="Davidsen T.M."/>
            <person name="Wayne K.J."/>
            <person name="Tettelin H."/>
            <person name="Glass J.I."/>
            <person name="Rusch D."/>
            <person name="Podicherti R."/>
            <person name="Tsui H.-C.T."/>
            <person name="Winkler M.E."/>
        </authorList>
    </citation>
    <scope>NUCLEOTIDE SEQUENCE</scope>
</reference>
<dbReference type="EMBL" id="UINC01112751">
    <property type="protein sequence ID" value="SVC81917.1"/>
    <property type="molecule type" value="Genomic_DNA"/>
</dbReference>
<organism evidence="1">
    <name type="scientific">marine metagenome</name>
    <dbReference type="NCBI Taxonomy" id="408172"/>
    <lineage>
        <taxon>unclassified sequences</taxon>
        <taxon>metagenomes</taxon>
        <taxon>ecological metagenomes</taxon>
    </lineage>
</organism>
<protein>
    <recommendedName>
        <fullName evidence="2">Right handed beta helix domain-containing protein</fullName>
    </recommendedName>
</protein>
<gene>
    <name evidence="1" type="ORF">METZ01_LOCUS334771</name>
</gene>
<dbReference type="InterPro" id="IPR012334">
    <property type="entry name" value="Pectin_lyas_fold"/>
</dbReference>
<name>A0A382QA70_9ZZZZ</name>